<dbReference type="InterPro" id="IPR011545">
    <property type="entry name" value="DEAD/DEAH_box_helicase_dom"/>
</dbReference>
<sequence>MNSAFQRAQNWFDNNGWQVFDFQRNAWNAIYSGKSGIINAPTGSGKTYSAAVPILSLWKEQKNKKQKGVFAIWITPIRALTVEIKQAVERLATGMDINDFNVAIRSGDTSTKERQAINRKPPQLLITTPESLHLLLSQKNNHKFFSTLRVFIADEWHELLGSKRAVLTELALSRFKYLTDEKLSIWGISATIGNMDQAMDVLLGPDFPSEEKTLIRSNLKKNIIVETILPDNVEELPWSGHLGIKMLEKVLPVIRNSRSTLIFTNTRAQSEIWYQKIISAAPDLLGLVAMHHGSIDRDLRTWVEEAIHNEKLKAVVCTSSLDLGVDFRPVETVIQIGGPKGVARFIQRAGRSGHRPGETAKIYFVPTHSLELLEAAALRTAIKNEIVEDRLPYIRSFDVLVQYLVTLAVGGGFNQNEVFQQVLSTYSFTDITKDEWLWALSFITTGGNSLTAYDDYKKVEVEDGLYVVKSRRVAMRHRMSIGTIVSDSSMTIKYNSGKRIGSIEEWFIASLNPGDTFWFAGNSLELIRVKYMIAYVRKSNKKSGKVPSWQGGRIPLSSQVSGLLREKVSQYPEFKEKFSETTRIKPLLDIQNERSIVPECNQLLMEYFRSKEGYHLFVYPFEGRLVHEGIAGLFAYRMSLLEPISFSIAMNDYGFELLSDKPIPVNEALDNDFLSTHRLIEDIQAGVNANEMARRKFRDIASIAGLVFKGFPGQNISGKHLQSSSQLVFDVFKEYDPDNLLLNQSYNEVLEFQLEEYRLRQALERIEKQEIIVKNIQKITPFAFPIMVDRTREKVSSEKLEDRIAKMKIELEKD</sequence>
<evidence type="ECO:0000256" key="2">
    <source>
        <dbReference type="ARBA" id="ARBA00022763"/>
    </source>
</evidence>
<dbReference type="InterPro" id="IPR001650">
    <property type="entry name" value="Helicase_C-like"/>
</dbReference>
<dbReference type="PANTHER" id="PTHR47962:SF3">
    <property type="entry name" value="LARGE ATP-DEPENDENT HELICASE-RELATED PROTEIN"/>
    <property type="match status" value="1"/>
</dbReference>
<keyword evidence="6" id="KW-0238">DNA-binding</keyword>
<dbReference type="Pfam" id="PF00271">
    <property type="entry name" value="Helicase_C"/>
    <property type="match status" value="1"/>
</dbReference>
<dbReference type="InterPro" id="IPR013701">
    <property type="entry name" value="Lhr-like_DEAD/DEAH_assoc"/>
</dbReference>
<dbReference type="PROSITE" id="PS51192">
    <property type="entry name" value="HELICASE_ATP_BIND_1"/>
    <property type="match status" value="1"/>
</dbReference>
<keyword evidence="13" id="KW-1185">Reference proteome</keyword>
<dbReference type="CDD" id="cd18796">
    <property type="entry name" value="SF2_C_LHR"/>
    <property type="match status" value="1"/>
</dbReference>
<dbReference type="SMART" id="SM00487">
    <property type="entry name" value="DEXDc"/>
    <property type="match status" value="1"/>
</dbReference>
<evidence type="ECO:0000256" key="9">
    <source>
        <dbReference type="ARBA" id="ARBA00093467"/>
    </source>
</evidence>
<evidence type="ECO:0000256" key="3">
    <source>
        <dbReference type="ARBA" id="ARBA00022801"/>
    </source>
</evidence>
<evidence type="ECO:0000256" key="4">
    <source>
        <dbReference type="ARBA" id="ARBA00022806"/>
    </source>
</evidence>
<dbReference type="GO" id="GO:0016874">
    <property type="term" value="F:ligase activity"/>
    <property type="evidence" value="ECO:0007669"/>
    <property type="project" value="UniProtKB-KW"/>
</dbReference>
<evidence type="ECO:0000256" key="6">
    <source>
        <dbReference type="ARBA" id="ARBA00023125"/>
    </source>
</evidence>
<evidence type="ECO:0000256" key="8">
    <source>
        <dbReference type="ARBA" id="ARBA00023235"/>
    </source>
</evidence>
<keyword evidence="2" id="KW-0227">DNA damage</keyword>
<gene>
    <name evidence="12" type="ORF">HH304_02210</name>
</gene>
<dbReference type="SMART" id="SM00490">
    <property type="entry name" value="HELICc"/>
    <property type="match status" value="1"/>
</dbReference>
<organism evidence="12 13">
    <name type="scientific">Marinigracilibium pacificum</name>
    <dbReference type="NCBI Taxonomy" id="2729599"/>
    <lineage>
        <taxon>Bacteria</taxon>
        <taxon>Pseudomonadati</taxon>
        <taxon>Bacteroidota</taxon>
        <taxon>Cytophagia</taxon>
        <taxon>Cytophagales</taxon>
        <taxon>Flammeovirgaceae</taxon>
        <taxon>Marinigracilibium</taxon>
    </lineage>
</organism>
<dbReference type="GO" id="GO:0003677">
    <property type="term" value="F:DNA binding"/>
    <property type="evidence" value="ECO:0007669"/>
    <property type="project" value="UniProtKB-KW"/>
</dbReference>
<keyword evidence="7" id="KW-0234">DNA repair</keyword>
<keyword evidence="5" id="KW-0067">ATP-binding</keyword>
<dbReference type="GO" id="GO:0004386">
    <property type="term" value="F:helicase activity"/>
    <property type="evidence" value="ECO:0007669"/>
    <property type="project" value="UniProtKB-KW"/>
</dbReference>
<dbReference type="InterPro" id="IPR014001">
    <property type="entry name" value="Helicase_ATP-bd"/>
</dbReference>
<dbReference type="InterPro" id="IPR026362">
    <property type="entry name" value="DEXH_lig_assoc"/>
</dbReference>
<dbReference type="GO" id="GO:0006281">
    <property type="term" value="P:DNA repair"/>
    <property type="evidence" value="ECO:0007669"/>
    <property type="project" value="UniProtKB-KW"/>
</dbReference>
<comment type="similarity">
    <text evidence="9">Belongs to the Lhr helicase family. Lhr-Core subfamily.</text>
</comment>
<dbReference type="GO" id="GO:0016887">
    <property type="term" value="F:ATP hydrolysis activity"/>
    <property type="evidence" value="ECO:0007669"/>
    <property type="project" value="TreeGrafter"/>
</dbReference>
<evidence type="ECO:0000259" key="10">
    <source>
        <dbReference type="PROSITE" id="PS51192"/>
    </source>
</evidence>
<evidence type="ECO:0000256" key="7">
    <source>
        <dbReference type="ARBA" id="ARBA00023204"/>
    </source>
</evidence>
<protein>
    <submittedName>
        <fullName evidence="12">Ligase-associated DNA damage response DEXH box helicase</fullName>
    </submittedName>
</protein>
<dbReference type="InterPro" id="IPR045628">
    <property type="entry name" value="Lhr_WH_dom"/>
</dbReference>
<dbReference type="PIRSF" id="PIRSF037307">
    <property type="entry name" value="Lhr-like_helic_prd"/>
    <property type="match status" value="1"/>
</dbReference>
<dbReference type="Pfam" id="PF08494">
    <property type="entry name" value="DEAD_assoc"/>
    <property type="match status" value="1"/>
</dbReference>
<keyword evidence="12" id="KW-0436">Ligase</keyword>
<dbReference type="PANTHER" id="PTHR47962">
    <property type="entry name" value="ATP-DEPENDENT HELICASE LHR-RELATED-RELATED"/>
    <property type="match status" value="1"/>
</dbReference>
<dbReference type="Proteomes" id="UP000559010">
    <property type="component" value="Unassembled WGS sequence"/>
</dbReference>
<dbReference type="EMBL" id="JABBNU010000001">
    <property type="protein sequence ID" value="NMM47197.1"/>
    <property type="molecule type" value="Genomic_DNA"/>
</dbReference>
<evidence type="ECO:0000256" key="1">
    <source>
        <dbReference type="ARBA" id="ARBA00022741"/>
    </source>
</evidence>
<dbReference type="PROSITE" id="PS51194">
    <property type="entry name" value="HELICASE_CTER"/>
    <property type="match status" value="1"/>
</dbReference>
<dbReference type="GO" id="GO:0005524">
    <property type="term" value="F:ATP binding"/>
    <property type="evidence" value="ECO:0007669"/>
    <property type="project" value="UniProtKB-KW"/>
</dbReference>
<keyword evidence="1" id="KW-0547">Nucleotide-binding</keyword>
<dbReference type="SUPFAM" id="SSF52540">
    <property type="entry name" value="P-loop containing nucleoside triphosphate hydrolases"/>
    <property type="match status" value="1"/>
</dbReference>
<feature type="domain" description="Helicase ATP-binding" evidence="10">
    <location>
        <begin position="27"/>
        <end position="210"/>
    </location>
</feature>
<evidence type="ECO:0000259" key="11">
    <source>
        <dbReference type="PROSITE" id="PS51194"/>
    </source>
</evidence>
<proteinExistence type="inferred from homology"/>
<evidence type="ECO:0000313" key="12">
    <source>
        <dbReference type="EMBL" id="NMM47197.1"/>
    </source>
</evidence>
<dbReference type="Gene3D" id="3.40.50.300">
    <property type="entry name" value="P-loop containing nucleotide triphosphate hydrolases"/>
    <property type="match status" value="2"/>
</dbReference>
<reference evidence="12 13" key="1">
    <citation type="submission" date="2020-04" db="EMBL/GenBank/DDBJ databases">
        <title>Flammeovirgaceae bacterium KN852 isolated from deep sea.</title>
        <authorList>
            <person name="Zhang D.-C."/>
        </authorList>
    </citation>
    <scope>NUCLEOTIDE SEQUENCE [LARGE SCALE GENOMIC DNA]</scope>
    <source>
        <strain evidence="12 13">KN852</strain>
    </source>
</reference>
<dbReference type="Pfam" id="PF00270">
    <property type="entry name" value="DEAD"/>
    <property type="match status" value="1"/>
</dbReference>
<evidence type="ECO:0000313" key="13">
    <source>
        <dbReference type="Proteomes" id="UP000559010"/>
    </source>
</evidence>
<comment type="caution">
    <text evidence="12">The sequence shown here is derived from an EMBL/GenBank/DDBJ whole genome shotgun (WGS) entry which is preliminary data.</text>
</comment>
<dbReference type="NCBIfam" id="TIGR04121">
    <property type="entry name" value="DEXH_lig_assoc"/>
    <property type="match status" value="1"/>
</dbReference>
<name>A0A848IS71_9BACT</name>
<dbReference type="RefSeq" id="WP_169677807.1">
    <property type="nucleotide sequence ID" value="NZ_JABBNU010000001.1"/>
</dbReference>
<dbReference type="InterPro" id="IPR052511">
    <property type="entry name" value="ATP-dep_Helicase"/>
</dbReference>
<keyword evidence="8" id="KW-0413">Isomerase</keyword>
<feature type="domain" description="Helicase C-terminal" evidence="11">
    <location>
        <begin position="246"/>
        <end position="405"/>
    </location>
</feature>
<dbReference type="InterPro" id="IPR017170">
    <property type="entry name" value="Lhr-like"/>
</dbReference>
<keyword evidence="3" id="KW-0378">Hydrolase</keyword>
<keyword evidence="4" id="KW-0347">Helicase</keyword>
<dbReference type="Pfam" id="PF19306">
    <property type="entry name" value="WHD_Lhr"/>
    <property type="match status" value="1"/>
</dbReference>
<accession>A0A848IS71</accession>
<evidence type="ECO:0000256" key="5">
    <source>
        <dbReference type="ARBA" id="ARBA00022840"/>
    </source>
</evidence>
<dbReference type="InterPro" id="IPR027417">
    <property type="entry name" value="P-loop_NTPase"/>
</dbReference>
<dbReference type="AlphaFoldDB" id="A0A848IS71"/>